<feature type="transmembrane region" description="Helical" evidence="1">
    <location>
        <begin position="52"/>
        <end position="72"/>
    </location>
</feature>
<feature type="transmembrane region" description="Helical" evidence="1">
    <location>
        <begin position="22"/>
        <end position="40"/>
    </location>
</feature>
<evidence type="ECO:0000313" key="3">
    <source>
        <dbReference type="Proteomes" id="UP000275078"/>
    </source>
</evidence>
<keyword evidence="1" id="KW-0812">Transmembrane</keyword>
<feature type="transmembrane region" description="Helical" evidence="1">
    <location>
        <begin position="121"/>
        <end position="140"/>
    </location>
</feature>
<protein>
    <submittedName>
        <fullName evidence="2">Uncharacterized protein</fullName>
    </submittedName>
</protein>
<keyword evidence="1" id="KW-1133">Transmembrane helix</keyword>
<keyword evidence="1" id="KW-0472">Membrane</keyword>
<dbReference type="AlphaFoldDB" id="A0A3N4I916"/>
<dbReference type="OrthoDB" id="3945378at2759"/>
<evidence type="ECO:0000256" key="1">
    <source>
        <dbReference type="SAM" id="Phobius"/>
    </source>
</evidence>
<dbReference type="Proteomes" id="UP000275078">
    <property type="component" value="Unassembled WGS sequence"/>
</dbReference>
<feature type="transmembrane region" description="Helical" evidence="1">
    <location>
        <begin position="78"/>
        <end position="100"/>
    </location>
</feature>
<reference evidence="2 3" key="1">
    <citation type="journal article" date="2018" name="Nat. Ecol. Evol.">
        <title>Pezizomycetes genomes reveal the molecular basis of ectomycorrhizal truffle lifestyle.</title>
        <authorList>
            <person name="Murat C."/>
            <person name="Payen T."/>
            <person name="Noel B."/>
            <person name="Kuo A."/>
            <person name="Morin E."/>
            <person name="Chen J."/>
            <person name="Kohler A."/>
            <person name="Krizsan K."/>
            <person name="Balestrini R."/>
            <person name="Da Silva C."/>
            <person name="Montanini B."/>
            <person name="Hainaut M."/>
            <person name="Levati E."/>
            <person name="Barry K.W."/>
            <person name="Belfiori B."/>
            <person name="Cichocki N."/>
            <person name="Clum A."/>
            <person name="Dockter R.B."/>
            <person name="Fauchery L."/>
            <person name="Guy J."/>
            <person name="Iotti M."/>
            <person name="Le Tacon F."/>
            <person name="Lindquist E.A."/>
            <person name="Lipzen A."/>
            <person name="Malagnac F."/>
            <person name="Mello A."/>
            <person name="Molinier V."/>
            <person name="Miyauchi S."/>
            <person name="Poulain J."/>
            <person name="Riccioni C."/>
            <person name="Rubini A."/>
            <person name="Sitrit Y."/>
            <person name="Splivallo R."/>
            <person name="Traeger S."/>
            <person name="Wang M."/>
            <person name="Zifcakova L."/>
            <person name="Wipf D."/>
            <person name="Zambonelli A."/>
            <person name="Paolocci F."/>
            <person name="Nowrousian M."/>
            <person name="Ottonello S."/>
            <person name="Baldrian P."/>
            <person name="Spatafora J.W."/>
            <person name="Henrissat B."/>
            <person name="Nagy L.G."/>
            <person name="Aury J.M."/>
            <person name="Wincker P."/>
            <person name="Grigoriev I.V."/>
            <person name="Bonfante P."/>
            <person name="Martin F.M."/>
        </authorList>
    </citation>
    <scope>NUCLEOTIDE SEQUENCE [LARGE SCALE GENOMIC DNA]</scope>
    <source>
        <strain evidence="2 3">RN42</strain>
    </source>
</reference>
<keyword evidence="3" id="KW-1185">Reference proteome</keyword>
<feature type="transmembrane region" description="Helical" evidence="1">
    <location>
        <begin position="301"/>
        <end position="320"/>
    </location>
</feature>
<evidence type="ECO:0000313" key="2">
    <source>
        <dbReference type="EMBL" id="RPA82565.1"/>
    </source>
</evidence>
<sequence>MSSNCTGVFVGDGDLYGLGVRIGLYAQILAFRISSVLFRGRPHGSQMRTTSLWFQYPLMFTLTVKSTSSTSIHPVEAYIVLLLVLAFPLWAGGLPGFSWLDFRAEVFQEGLASSPLTLRDMAAQHALGAWMLTFNLWFWWLGMDIMFTTLEGGVVNAGNLAACPQKSKLAFFFVAVEIDGWFQTLNRVHSTFILIVISWTVTPLLAMTGIFALKEAGRLLAGTIKSPRHLGRGLGAYTVKALDLLLAEPSKPAASQTRRTVGLYDDFFRRKVSPTFDKAFKLRTTGSGRVSRAFTFPFFQLLWLVWIAVSVESMIVWNSIKGVSDLTGSGQVIAMIIGLGNLGQTLIAMYNKVREIIKNPGTYVFLLSN</sequence>
<name>A0A3N4I916_ASCIM</name>
<dbReference type="EMBL" id="ML119670">
    <property type="protein sequence ID" value="RPA82565.1"/>
    <property type="molecule type" value="Genomic_DNA"/>
</dbReference>
<gene>
    <name evidence="2" type="ORF">BJ508DRAFT_85921</name>
</gene>
<organism evidence="2 3">
    <name type="scientific">Ascobolus immersus RN42</name>
    <dbReference type="NCBI Taxonomy" id="1160509"/>
    <lineage>
        <taxon>Eukaryota</taxon>
        <taxon>Fungi</taxon>
        <taxon>Dikarya</taxon>
        <taxon>Ascomycota</taxon>
        <taxon>Pezizomycotina</taxon>
        <taxon>Pezizomycetes</taxon>
        <taxon>Pezizales</taxon>
        <taxon>Ascobolaceae</taxon>
        <taxon>Ascobolus</taxon>
    </lineage>
</organism>
<proteinExistence type="predicted"/>
<accession>A0A3N4I916</accession>
<feature type="transmembrane region" description="Helical" evidence="1">
    <location>
        <begin position="332"/>
        <end position="350"/>
    </location>
</feature>
<feature type="transmembrane region" description="Helical" evidence="1">
    <location>
        <begin position="192"/>
        <end position="213"/>
    </location>
</feature>